<reference evidence="1 2" key="1">
    <citation type="submission" date="2019-11" db="EMBL/GenBank/DDBJ databases">
        <title>Comparative genomics of hydrocarbon-degrading Desulfosarcina strains.</title>
        <authorList>
            <person name="Watanabe M."/>
            <person name="Kojima H."/>
            <person name="Fukui M."/>
        </authorList>
    </citation>
    <scope>NUCLEOTIDE SEQUENCE [LARGE SCALE GENOMIC DNA]</scope>
    <source>
        <strain evidence="1 2">PL12</strain>
    </source>
</reference>
<dbReference type="KEGG" id="dalk:DSCA_39480"/>
<keyword evidence="2" id="KW-1185">Reference proteome</keyword>
<name>A0A5K7YMH7_9BACT</name>
<proteinExistence type="predicted"/>
<organism evidence="1 2">
    <name type="scientific">Desulfosarcina alkanivorans</name>
    <dbReference type="NCBI Taxonomy" id="571177"/>
    <lineage>
        <taxon>Bacteria</taxon>
        <taxon>Pseudomonadati</taxon>
        <taxon>Thermodesulfobacteriota</taxon>
        <taxon>Desulfobacteria</taxon>
        <taxon>Desulfobacterales</taxon>
        <taxon>Desulfosarcinaceae</taxon>
        <taxon>Desulfosarcina</taxon>
    </lineage>
</organism>
<dbReference type="AlphaFoldDB" id="A0A5K7YMH7"/>
<evidence type="ECO:0000313" key="2">
    <source>
        <dbReference type="Proteomes" id="UP000427906"/>
    </source>
</evidence>
<dbReference type="Proteomes" id="UP000427906">
    <property type="component" value="Chromosome"/>
</dbReference>
<protein>
    <submittedName>
        <fullName evidence="1">Uncharacterized protein</fullName>
    </submittedName>
</protein>
<accession>A0A5K7YMH7</accession>
<gene>
    <name evidence="1" type="ORF">DSCA_39480</name>
</gene>
<sequence>MNGLSKTPGLRKGLVIGIHKNAFKAHADKKRFQVCRTAIPRAVWKSEKYSYVGLEIYLPDAGMGQKADWIYAAGLVEGIIKAKRKT</sequence>
<evidence type="ECO:0000313" key="1">
    <source>
        <dbReference type="EMBL" id="BBO70018.1"/>
    </source>
</evidence>
<dbReference type="EMBL" id="AP021874">
    <property type="protein sequence ID" value="BBO70018.1"/>
    <property type="molecule type" value="Genomic_DNA"/>
</dbReference>